<feature type="binding site" evidence="14">
    <location>
        <position position="191"/>
    </location>
    <ligand>
        <name>ATP</name>
        <dbReference type="ChEBI" id="CHEBI:30616"/>
    </ligand>
</feature>
<keyword evidence="12" id="KW-0457">Lysine biosynthesis</keyword>
<protein>
    <recommendedName>
        <fullName evidence="6 15">Aspartokinase</fullName>
        <ecNumber evidence="5 15">2.7.2.4</ecNumber>
    </recommendedName>
</protein>
<feature type="binding site" evidence="14">
    <location>
        <begin position="7"/>
        <end position="10"/>
    </location>
    <ligand>
        <name>ATP</name>
        <dbReference type="ChEBI" id="CHEBI:30616"/>
    </ligand>
</feature>
<dbReference type="InterPro" id="IPR002912">
    <property type="entry name" value="ACT_dom"/>
</dbReference>
<dbReference type="NCBIfam" id="TIGR00656">
    <property type="entry name" value="asp_kin_monofn"/>
    <property type="match status" value="1"/>
</dbReference>
<dbReference type="PROSITE" id="PS00324">
    <property type="entry name" value="ASPARTOKINASE"/>
    <property type="match status" value="1"/>
</dbReference>
<dbReference type="PROSITE" id="PS51671">
    <property type="entry name" value="ACT"/>
    <property type="match status" value="2"/>
</dbReference>
<dbReference type="GO" id="GO:0009088">
    <property type="term" value="P:threonine biosynthetic process"/>
    <property type="evidence" value="ECO:0007669"/>
    <property type="project" value="UniProtKB-UniPathway"/>
</dbReference>
<dbReference type="PIRSF" id="PIRSF000726">
    <property type="entry name" value="Asp_kin"/>
    <property type="match status" value="1"/>
</dbReference>
<dbReference type="InterPro" id="IPR041740">
    <property type="entry name" value="AKii-LysC-BS"/>
</dbReference>
<proteinExistence type="inferred from homology"/>
<dbReference type="InterPro" id="IPR001341">
    <property type="entry name" value="Asp_kinase"/>
</dbReference>
<dbReference type="NCBIfam" id="TIGR00657">
    <property type="entry name" value="asp_kinases"/>
    <property type="match status" value="1"/>
</dbReference>
<dbReference type="PANTHER" id="PTHR21499:SF3">
    <property type="entry name" value="ASPARTOKINASE"/>
    <property type="match status" value="1"/>
</dbReference>
<evidence type="ECO:0000256" key="10">
    <source>
        <dbReference type="ARBA" id="ARBA00022777"/>
    </source>
</evidence>
<dbReference type="FunFam" id="3.30.2130.10:FF:000002">
    <property type="entry name" value="Aspartokinase"/>
    <property type="match status" value="1"/>
</dbReference>
<dbReference type="InterPro" id="IPR001048">
    <property type="entry name" value="Asp/Glu/Uridylate_kinase"/>
</dbReference>
<feature type="domain" description="ACT" evidence="17">
    <location>
        <begin position="282"/>
        <end position="357"/>
    </location>
</feature>
<evidence type="ECO:0000256" key="1">
    <source>
        <dbReference type="ARBA" id="ARBA00004766"/>
    </source>
</evidence>
<gene>
    <name evidence="18" type="ORF">FZ934_14660</name>
</gene>
<dbReference type="RefSeq" id="WP_056810138.1">
    <property type="nucleotide sequence ID" value="NZ_CP043498.1"/>
</dbReference>
<dbReference type="GO" id="GO:0005829">
    <property type="term" value="C:cytosol"/>
    <property type="evidence" value="ECO:0007669"/>
    <property type="project" value="TreeGrafter"/>
</dbReference>
<comment type="similarity">
    <text evidence="4 15">Belongs to the aspartokinase family.</text>
</comment>
<feature type="binding site" evidence="14">
    <location>
        <begin position="180"/>
        <end position="181"/>
    </location>
    <ligand>
        <name>ATP</name>
        <dbReference type="ChEBI" id="CHEBI:30616"/>
    </ligand>
</feature>
<keyword evidence="11 14" id="KW-0067">ATP-binding</keyword>
<evidence type="ECO:0000256" key="3">
    <source>
        <dbReference type="ARBA" id="ARBA00005139"/>
    </source>
</evidence>
<keyword evidence="10 15" id="KW-0418">Kinase</keyword>
<keyword evidence="19" id="KW-1185">Reference proteome</keyword>
<dbReference type="OrthoDB" id="9799110at2"/>
<keyword evidence="9 14" id="KW-0547">Nucleotide-binding</keyword>
<evidence type="ECO:0000256" key="16">
    <source>
        <dbReference type="RuleBase" id="RU004249"/>
    </source>
</evidence>
<dbReference type="InterPro" id="IPR054352">
    <property type="entry name" value="ACT_Aspartokinase"/>
</dbReference>
<dbReference type="Proteomes" id="UP000326881">
    <property type="component" value="Chromosome"/>
</dbReference>
<evidence type="ECO:0000256" key="15">
    <source>
        <dbReference type="RuleBase" id="RU003448"/>
    </source>
</evidence>
<reference evidence="18 19" key="1">
    <citation type="submission" date="2019-08" db="EMBL/GenBank/DDBJ databases">
        <title>Prosopis cineraria nodule microbiome.</title>
        <authorList>
            <person name="Ali R."/>
            <person name="Chaluvadi S.R."/>
            <person name="Wang X."/>
        </authorList>
    </citation>
    <scope>NUCLEOTIDE SEQUENCE [LARGE SCALE GENOMIC DNA]</scope>
    <source>
        <strain evidence="18 19">BG7</strain>
    </source>
</reference>
<comment type="pathway">
    <text evidence="3 16">Amino-acid biosynthesis; L-threonine biosynthesis; L-threonine from L-aspartate: step 1/5.</text>
</comment>
<dbReference type="AlphaFoldDB" id="A0A5Q0CAV1"/>
<dbReference type="EMBL" id="CP043498">
    <property type="protein sequence ID" value="QFY61534.1"/>
    <property type="molecule type" value="Genomic_DNA"/>
</dbReference>
<dbReference type="InterPro" id="IPR005260">
    <property type="entry name" value="Asp_kin_monofn"/>
</dbReference>
<evidence type="ECO:0000313" key="19">
    <source>
        <dbReference type="Proteomes" id="UP000326881"/>
    </source>
</evidence>
<feature type="binding site" evidence="14">
    <location>
        <position position="81"/>
    </location>
    <ligand>
        <name>substrate</name>
    </ligand>
</feature>
<dbReference type="UniPathway" id="UPA00050">
    <property type="reaction ID" value="UER00461"/>
</dbReference>
<feature type="binding site" evidence="14">
    <location>
        <position position="186"/>
    </location>
    <ligand>
        <name>ATP</name>
        <dbReference type="ChEBI" id="CHEBI:30616"/>
    </ligand>
</feature>
<dbReference type="CDD" id="cd04913">
    <property type="entry name" value="ACT_AKii-LysC-BS-like_1"/>
    <property type="match status" value="1"/>
</dbReference>
<dbReference type="GO" id="GO:0004072">
    <property type="term" value="F:aspartate kinase activity"/>
    <property type="evidence" value="ECO:0007669"/>
    <property type="project" value="UniProtKB-EC"/>
</dbReference>
<comment type="catalytic activity">
    <reaction evidence="13 15">
        <text>L-aspartate + ATP = 4-phospho-L-aspartate + ADP</text>
        <dbReference type="Rhea" id="RHEA:23776"/>
        <dbReference type="ChEBI" id="CHEBI:29991"/>
        <dbReference type="ChEBI" id="CHEBI:30616"/>
        <dbReference type="ChEBI" id="CHEBI:57535"/>
        <dbReference type="ChEBI" id="CHEBI:456216"/>
        <dbReference type="EC" id="2.7.2.4"/>
    </reaction>
</comment>
<evidence type="ECO:0000256" key="6">
    <source>
        <dbReference type="ARBA" id="ARBA00016273"/>
    </source>
</evidence>
<dbReference type="InterPro" id="IPR036393">
    <property type="entry name" value="AceGlu_kinase-like_sf"/>
</dbReference>
<evidence type="ECO:0000256" key="11">
    <source>
        <dbReference type="ARBA" id="ARBA00022840"/>
    </source>
</evidence>
<dbReference type="GO" id="GO:0005524">
    <property type="term" value="F:ATP binding"/>
    <property type="evidence" value="ECO:0007669"/>
    <property type="project" value="UniProtKB-KW"/>
</dbReference>
<dbReference type="NCBIfam" id="NF005154">
    <property type="entry name" value="PRK06635.1-2"/>
    <property type="match status" value="1"/>
</dbReference>
<dbReference type="Gene3D" id="3.30.2130.10">
    <property type="entry name" value="VC0802-like"/>
    <property type="match status" value="1"/>
</dbReference>
<evidence type="ECO:0000256" key="12">
    <source>
        <dbReference type="ARBA" id="ARBA00023154"/>
    </source>
</evidence>
<dbReference type="KEGG" id="rgr:FZ934_14660"/>
<dbReference type="CDD" id="cd04261">
    <property type="entry name" value="AAK_AKii-LysC-BS"/>
    <property type="match status" value="1"/>
</dbReference>
<dbReference type="SUPFAM" id="SSF53633">
    <property type="entry name" value="Carbamate kinase-like"/>
    <property type="match status" value="1"/>
</dbReference>
<feature type="binding site" evidence="14">
    <location>
        <begin position="216"/>
        <end position="217"/>
    </location>
    <ligand>
        <name>ATP</name>
        <dbReference type="ChEBI" id="CHEBI:30616"/>
    </ligand>
</feature>
<comment type="pathway">
    <text evidence="1 16">Amino-acid biosynthesis; L-lysine biosynthesis via DAP pathway; (S)-tetrahydrodipicolinate from L-aspartate: step 1/4.</text>
</comment>
<evidence type="ECO:0000256" key="8">
    <source>
        <dbReference type="ARBA" id="ARBA00022679"/>
    </source>
</evidence>
<dbReference type="FunFam" id="3.40.1160.10:FF:000002">
    <property type="entry name" value="Aspartokinase"/>
    <property type="match status" value="1"/>
</dbReference>
<dbReference type="GO" id="GO:0009089">
    <property type="term" value="P:lysine biosynthetic process via diaminopimelate"/>
    <property type="evidence" value="ECO:0007669"/>
    <property type="project" value="UniProtKB-UniPathway"/>
</dbReference>
<dbReference type="Pfam" id="PF22468">
    <property type="entry name" value="ACT_9"/>
    <property type="match status" value="2"/>
</dbReference>
<dbReference type="UniPathway" id="UPA00051">
    <property type="reaction ID" value="UER00462"/>
</dbReference>
<feature type="binding site" evidence="14">
    <location>
        <position position="47"/>
    </location>
    <ligand>
        <name>substrate</name>
    </ligand>
</feature>
<organism evidence="18 19">
    <name type="scientific">Rhizobium grahamii</name>
    <dbReference type="NCBI Taxonomy" id="1120045"/>
    <lineage>
        <taxon>Bacteria</taxon>
        <taxon>Pseudomonadati</taxon>
        <taxon>Pseudomonadota</taxon>
        <taxon>Alphaproteobacteria</taxon>
        <taxon>Hyphomicrobiales</taxon>
        <taxon>Rhizobiaceae</taxon>
        <taxon>Rhizobium/Agrobacterium group</taxon>
        <taxon>Rhizobium</taxon>
    </lineage>
</organism>
<dbReference type="InterPro" id="IPR045865">
    <property type="entry name" value="ACT-like_dom_sf"/>
</dbReference>
<dbReference type="Gene3D" id="3.40.1160.10">
    <property type="entry name" value="Acetylglutamate kinase-like"/>
    <property type="match status" value="1"/>
</dbReference>
<accession>A0A5Q0CAV1</accession>
<name>A0A5Q0CAV1_9HYPH</name>
<dbReference type="EC" id="2.7.2.4" evidence="5 15"/>
<keyword evidence="7 16" id="KW-0028">Amino-acid biosynthesis</keyword>
<sequence>MARIVMKFGGTSVADLDRIKNVARHVKREVDAGHEVAVVVSAMSGKTNELVGWVQNMPKVVGANSPFYDAREYDAVVASGEQVTAGLLAIALQAMDINARSWQGWQISIRTDNAHGAARIQEIDGADIVKRMGEGQVAVIAGFQGIGPDNRIATLGRGGSDTSAVAVAAAVKADRCDIYTDVDGVYTTDPRIVPQARRLKKIAFEEMLEMASLGAKVLQVRSVELAMVHKVRTFVRSSFEDPDAPGMGDFLNPPGTLICDEDEIVEQEVVTGIAYAKDEAQISLRRLADRPGVSAAIFGPLAESHINVDMIVQNISEDGSKTDMTFTVPSGDVDKAIKVLGDNKEKIGYDVVQNESGLVKVSVIGIGMRSHAGVAATAFKALADKGINIKAITTSEIKISILIDGPYAELAVRTLHSCYGLDKN</sequence>
<evidence type="ECO:0000256" key="14">
    <source>
        <dbReference type="PIRSR" id="PIRSR000726-1"/>
    </source>
</evidence>
<evidence type="ECO:0000256" key="4">
    <source>
        <dbReference type="ARBA" id="ARBA00010122"/>
    </source>
</evidence>
<feature type="domain" description="ACT" evidence="17">
    <location>
        <begin position="363"/>
        <end position="424"/>
    </location>
</feature>
<evidence type="ECO:0000256" key="7">
    <source>
        <dbReference type="ARBA" id="ARBA00022605"/>
    </source>
</evidence>
<dbReference type="UniPathway" id="UPA00034">
    <property type="reaction ID" value="UER00015"/>
</dbReference>
<dbReference type="PANTHER" id="PTHR21499">
    <property type="entry name" value="ASPARTATE KINASE"/>
    <property type="match status" value="1"/>
</dbReference>
<dbReference type="NCBIfam" id="NF005155">
    <property type="entry name" value="PRK06635.1-4"/>
    <property type="match status" value="1"/>
</dbReference>
<dbReference type="SUPFAM" id="SSF55021">
    <property type="entry name" value="ACT-like"/>
    <property type="match status" value="2"/>
</dbReference>
<dbReference type="CDD" id="cd04936">
    <property type="entry name" value="ACT_AKii-LysC-BS-like_2"/>
    <property type="match status" value="1"/>
</dbReference>
<dbReference type="GO" id="GO:0009090">
    <property type="term" value="P:homoserine biosynthetic process"/>
    <property type="evidence" value="ECO:0007669"/>
    <property type="project" value="TreeGrafter"/>
</dbReference>
<comment type="pathway">
    <text evidence="2 16">Amino-acid biosynthesis; L-methionine biosynthesis via de novo pathway; L-homoserine from L-aspartate: step 1/3.</text>
</comment>
<keyword evidence="8 15" id="KW-0808">Transferase</keyword>
<evidence type="ECO:0000256" key="2">
    <source>
        <dbReference type="ARBA" id="ARBA00004986"/>
    </source>
</evidence>
<evidence type="ECO:0000256" key="13">
    <source>
        <dbReference type="ARBA" id="ARBA00047872"/>
    </source>
</evidence>
<evidence type="ECO:0000256" key="9">
    <source>
        <dbReference type="ARBA" id="ARBA00022741"/>
    </source>
</evidence>
<evidence type="ECO:0000256" key="5">
    <source>
        <dbReference type="ARBA" id="ARBA00013059"/>
    </source>
</evidence>
<evidence type="ECO:0000259" key="17">
    <source>
        <dbReference type="PROSITE" id="PS51671"/>
    </source>
</evidence>
<dbReference type="InterPro" id="IPR018042">
    <property type="entry name" value="Aspartate_kinase_CS"/>
</dbReference>
<evidence type="ECO:0000313" key="18">
    <source>
        <dbReference type="EMBL" id="QFY61534.1"/>
    </source>
</evidence>
<dbReference type="Pfam" id="PF00696">
    <property type="entry name" value="AA_kinase"/>
    <property type="match status" value="1"/>
</dbReference>